<dbReference type="Gramene" id="TKW38418">
    <property type="protein sequence ID" value="TKW38418"/>
    <property type="gene ID" value="SEVIR_1G113066v2"/>
</dbReference>
<name>A0A4U6W6Y8_SETVI</name>
<gene>
    <name evidence="1" type="ORF">SEVIR_1G113066v2</name>
</gene>
<proteinExistence type="predicted"/>
<accession>A0A4U6W6Y8</accession>
<dbReference type="EMBL" id="CM016552">
    <property type="protein sequence ID" value="TKW38418.1"/>
    <property type="molecule type" value="Genomic_DNA"/>
</dbReference>
<dbReference type="AlphaFoldDB" id="A0A4U6W6Y8"/>
<protein>
    <submittedName>
        <fullName evidence="1">Uncharacterized protein</fullName>
    </submittedName>
</protein>
<reference evidence="1" key="1">
    <citation type="submission" date="2019-03" db="EMBL/GenBank/DDBJ databases">
        <title>WGS assembly of Setaria viridis.</title>
        <authorList>
            <person name="Huang P."/>
            <person name="Jenkins J."/>
            <person name="Grimwood J."/>
            <person name="Barry K."/>
            <person name="Healey A."/>
            <person name="Mamidi S."/>
            <person name="Sreedasyam A."/>
            <person name="Shu S."/>
            <person name="Feldman M."/>
            <person name="Wu J."/>
            <person name="Yu Y."/>
            <person name="Chen C."/>
            <person name="Johnson J."/>
            <person name="Rokhsar D."/>
            <person name="Baxter I."/>
            <person name="Schmutz J."/>
            <person name="Brutnell T."/>
            <person name="Kellogg E."/>
        </authorList>
    </citation>
    <scope>NUCLEOTIDE SEQUENCE [LARGE SCALE GENOMIC DNA]</scope>
</reference>
<keyword evidence="2" id="KW-1185">Reference proteome</keyword>
<evidence type="ECO:0000313" key="2">
    <source>
        <dbReference type="Proteomes" id="UP000298652"/>
    </source>
</evidence>
<sequence length="112" mass="12513">MLVTHRHLALLGVATTRPSEALVHNFFIFRADENNPSSSSLRVLPLVPSPSLIIPAAMTHAAHREPPGTTAPTLLLCTASWRPTLLLCTASRRPVRHHRDLRRLLLCWIKET</sequence>
<organism evidence="1 2">
    <name type="scientific">Setaria viridis</name>
    <name type="common">Green bristlegrass</name>
    <name type="synonym">Setaria italica subsp. viridis</name>
    <dbReference type="NCBI Taxonomy" id="4556"/>
    <lineage>
        <taxon>Eukaryota</taxon>
        <taxon>Viridiplantae</taxon>
        <taxon>Streptophyta</taxon>
        <taxon>Embryophyta</taxon>
        <taxon>Tracheophyta</taxon>
        <taxon>Spermatophyta</taxon>
        <taxon>Magnoliopsida</taxon>
        <taxon>Liliopsida</taxon>
        <taxon>Poales</taxon>
        <taxon>Poaceae</taxon>
        <taxon>PACMAD clade</taxon>
        <taxon>Panicoideae</taxon>
        <taxon>Panicodae</taxon>
        <taxon>Paniceae</taxon>
        <taxon>Cenchrinae</taxon>
        <taxon>Setaria</taxon>
    </lineage>
</organism>
<dbReference type="Proteomes" id="UP000298652">
    <property type="component" value="Chromosome 1"/>
</dbReference>
<evidence type="ECO:0000313" key="1">
    <source>
        <dbReference type="EMBL" id="TKW38418.1"/>
    </source>
</evidence>